<evidence type="ECO:0000259" key="4">
    <source>
        <dbReference type="PROSITE" id="PS50048"/>
    </source>
</evidence>
<gene>
    <name evidence="5" type="ORF">MVEN_00158600</name>
</gene>
<dbReference type="GO" id="GO:0008270">
    <property type="term" value="F:zinc ion binding"/>
    <property type="evidence" value="ECO:0007669"/>
    <property type="project" value="InterPro"/>
</dbReference>
<dbReference type="GO" id="GO:0000981">
    <property type="term" value="F:DNA-binding transcription factor activity, RNA polymerase II-specific"/>
    <property type="evidence" value="ECO:0007669"/>
    <property type="project" value="InterPro"/>
</dbReference>
<dbReference type="EMBL" id="JACAZI010000002">
    <property type="protein sequence ID" value="KAF7368369.1"/>
    <property type="molecule type" value="Genomic_DNA"/>
</dbReference>
<accession>A0A8H6YZV2</accession>
<dbReference type="OrthoDB" id="424974at2759"/>
<evidence type="ECO:0000256" key="1">
    <source>
        <dbReference type="ARBA" id="ARBA00004123"/>
    </source>
</evidence>
<dbReference type="PROSITE" id="PS50048">
    <property type="entry name" value="ZN2_CY6_FUNGAL_2"/>
    <property type="match status" value="1"/>
</dbReference>
<feature type="domain" description="Zn(2)-C6 fungal-type" evidence="4">
    <location>
        <begin position="25"/>
        <end position="54"/>
    </location>
</feature>
<dbReference type="SMART" id="SM00066">
    <property type="entry name" value="GAL4"/>
    <property type="match status" value="1"/>
</dbReference>
<dbReference type="GO" id="GO:0005634">
    <property type="term" value="C:nucleus"/>
    <property type="evidence" value="ECO:0007669"/>
    <property type="project" value="UniProtKB-SubCell"/>
</dbReference>
<comment type="caution">
    <text evidence="5">The sequence shown here is derived from an EMBL/GenBank/DDBJ whole genome shotgun (WGS) entry which is preliminary data.</text>
</comment>
<dbReference type="SUPFAM" id="SSF57701">
    <property type="entry name" value="Zn2/Cys6 DNA-binding domain"/>
    <property type="match status" value="1"/>
</dbReference>
<feature type="region of interest" description="Disordered" evidence="3">
    <location>
        <begin position="95"/>
        <end position="121"/>
    </location>
</feature>
<evidence type="ECO:0000313" key="6">
    <source>
        <dbReference type="Proteomes" id="UP000620124"/>
    </source>
</evidence>
<dbReference type="PANTHER" id="PTHR31001:SF56">
    <property type="entry name" value="ZN(2)-C6 FUNGAL-TYPE DOMAIN-CONTAINING PROTEIN"/>
    <property type="match status" value="1"/>
</dbReference>
<dbReference type="PANTHER" id="PTHR31001">
    <property type="entry name" value="UNCHARACTERIZED TRANSCRIPTIONAL REGULATORY PROTEIN"/>
    <property type="match status" value="1"/>
</dbReference>
<evidence type="ECO:0000256" key="3">
    <source>
        <dbReference type="SAM" id="MobiDB-lite"/>
    </source>
</evidence>
<dbReference type="InterPro" id="IPR050613">
    <property type="entry name" value="Sec_Metabolite_Reg"/>
</dbReference>
<name>A0A8H6YZV2_9AGAR</name>
<sequence>MTSLQFQLLSDQEIIDMKRSRGIMACAECQRRKLKCDKKFPCTSCVRRGRGDICPTGDMGPIGRGRRLTRKESREWGPEIQGTKDCIHRLNSVGAGRSEPTHASLRNVTRTPNLPRSPSISPPAQWAATFTTLGSNTCCSPRSFKRPSVQPSACCDPYTSDQLDSFESTHECDYLPPSAPLQLDILLRQLPDELGAWALYDLYVADAAPWYGKAITPEELHELLAYIYHPHAGTDICDISSHGLAVVFLAFALALSLPPYSQIHSQAWAHAYFKLGRAALALESTCDYVGSTETNQHTIQALVLAEMYYATWGLRCSVKSPGALDKALSSAHQLELADDVGCNVFDRSQAFVEHSSTSSSPSPPAGGLIVPSLIPGLMSPPSTPESSYTSSFPLEAFSPGRASMSTPVDGDALEAYLVAQMQMMPVSEMEWMGFVSLHQ</sequence>
<dbReference type="Proteomes" id="UP000620124">
    <property type="component" value="Unassembled WGS sequence"/>
</dbReference>
<dbReference type="CDD" id="cd00067">
    <property type="entry name" value="GAL4"/>
    <property type="match status" value="1"/>
</dbReference>
<reference evidence="5" key="1">
    <citation type="submission" date="2020-05" db="EMBL/GenBank/DDBJ databases">
        <title>Mycena genomes resolve the evolution of fungal bioluminescence.</title>
        <authorList>
            <person name="Tsai I.J."/>
        </authorList>
    </citation>
    <scope>NUCLEOTIDE SEQUENCE</scope>
    <source>
        <strain evidence="5">CCC161011</strain>
    </source>
</reference>
<comment type="subcellular location">
    <subcellularLocation>
        <location evidence="1">Nucleus</location>
    </subcellularLocation>
</comment>
<protein>
    <submittedName>
        <fullName evidence="5">Zn(2)-C6 fungal-type domain-containing protein</fullName>
    </submittedName>
</protein>
<dbReference type="Gene3D" id="4.10.240.10">
    <property type="entry name" value="Zn(2)-C6 fungal-type DNA-binding domain"/>
    <property type="match status" value="1"/>
</dbReference>
<dbReference type="AlphaFoldDB" id="A0A8H6YZV2"/>
<keyword evidence="6" id="KW-1185">Reference proteome</keyword>
<proteinExistence type="predicted"/>
<dbReference type="Pfam" id="PF00172">
    <property type="entry name" value="Zn_clus"/>
    <property type="match status" value="1"/>
</dbReference>
<evidence type="ECO:0000256" key="2">
    <source>
        <dbReference type="ARBA" id="ARBA00023242"/>
    </source>
</evidence>
<organism evidence="5 6">
    <name type="scientific">Mycena venus</name>
    <dbReference type="NCBI Taxonomy" id="2733690"/>
    <lineage>
        <taxon>Eukaryota</taxon>
        <taxon>Fungi</taxon>
        <taxon>Dikarya</taxon>
        <taxon>Basidiomycota</taxon>
        <taxon>Agaricomycotina</taxon>
        <taxon>Agaricomycetes</taxon>
        <taxon>Agaricomycetidae</taxon>
        <taxon>Agaricales</taxon>
        <taxon>Marasmiineae</taxon>
        <taxon>Mycenaceae</taxon>
        <taxon>Mycena</taxon>
    </lineage>
</organism>
<keyword evidence="2" id="KW-0539">Nucleus</keyword>
<evidence type="ECO:0000313" key="5">
    <source>
        <dbReference type="EMBL" id="KAF7368369.1"/>
    </source>
</evidence>
<dbReference type="InterPro" id="IPR036864">
    <property type="entry name" value="Zn2-C6_fun-type_DNA-bd_sf"/>
</dbReference>
<feature type="compositionally biased region" description="Polar residues" evidence="3">
    <location>
        <begin position="104"/>
        <end position="119"/>
    </location>
</feature>
<dbReference type="InterPro" id="IPR001138">
    <property type="entry name" value="Zn2Cys6_DnaBD"/>
</dbReference>